<dbReference type="AlphaFoldDB" id="A0A0H2R8T8"/>
<evidence type="ECO:0000256" key="5">
    <source>
        <dbReference type="ARBA" id="ARBA00022776"/>
    </source>
</evidence>
<organism evidence="10 11">
    <name type="scientific">Schizopora paradoxa</name>
    <dbReference type="NCBI Taxonomy" id="27342"/>
    <lineage>
        <taxon>Eukaryota</taxon>
        <taxon>Fungi</taxon>
        <taxon>Dikarya</taxon>
        <taxon>Basidiomycota</taxon>
        <taxon>Agaricomycotina</taxon>
        <taxon>Agaricomycetes</taxon>
        <taxon>Hymenochaetales</taxon>
        <taxon>Schizoporaceae</taxon>
        <taxon>Schizopora</taxon>
    </lineage>
</organism>
<feature type="region of interest" description="Disordered" evidence="9">
    <location>
        <begin position="486"/>
        <end position="509"/>
    </location>
</feature>
<feature type="region of interest" description="Disordered" evidence="9">
    <location>
        <begin position="1"/>
        <end position="57"/>
    </location>
</feature>
<feature type="compositionally biased region" description="Low complexity" evidence="9">
    <location>
        <begin position="369"/>
        <end position="383"/>
    </location>
</feature>
<keyword evidence="5" id="KW-0498">Mitosis</keyword>
<feature type="region of interest" description="Disordered" evidence="9">
    <location>
        <begin position="226"/>
        <end position="412"/>
    </location>
</feature>
<feature type="coiled-coil region" evidence="8">
    <location>
        <begin position="640"/>
        <end position="730"/>
    </location>
</feature>
<dbReference type="GO" id="GO:0007094">
    <property type="term" value="P:mitotic spindle assembly checkpoint signaling"/>
    <property type="evidence" value="ECO:0007669"/>
    <property type="project" value="InterPro"/>
</dbReference>
<feature type="compositionally biased region" description="Acidic residues" evidence="9">
    <location>
        <begin position="272"/>
        <end position="289"/>
    </location>
</feature>
<dbReference type="Gene3D" id="1.20.5.170">
    <property type="match status" value="1"/>
</dbReference>
<feature type="compositionally biased region" description="Low complexity" evidence="9">
    <location>
        <begin position="318"/>
        <end position="337"/>
    </location>
</feature>
<keyword evidence="6" id="KW-0539">Nucleus</keyword>
<evidence type="ECO:0000256" key="7">
    <source>
        <dbReference type="ARBA" id="ARBA00023306"/>
    </source>
</evidence>
<protein>
    <recommendedName>
        <fullName evidence="3">Spindle assembly checkpoint component MAD1</fullName>
    </recommendedName>
</protein>
<dbReference type="GO" id="GO:0005635">
    <property type="term" value="C:nuclear envelope"/>
    <property type="evidence" value="ECO:0007669"/>
    <property type="project" value="TreeGrafter"/>
</dbReference>
<dbReference type="InParanoid" id="A0A0H2R8T8"/>
<dbReference type="EMBL" id="KQ086120">
    <property type="protein sequence ID" value="KLO07802.1"/>
    <property type="molecule type" value="Genomic_DNA"/>
</dbReference>
<feature type="compositionally biased region" description="Low complexity" evidence="9">
    <location>
        <begin position="23"/>
        <end position="43"/>
    </location>
</feature>
<feature type="coiled-coil region" evidence="8">
    <location>
        <begin position="812"/>
        <end position="839"/>
    </location>
</feature>
<reference evidence="10 11" key="1">
    <citation type="submission" date="2015-04" db="EMBL/GenBank/DDBJ databases">
        <title>Complete genome sequence of Schizopora paradoxa KUC8140, a cosmopolitan wood degrader in East Asia.</title>
        <authorList>
            <consortium name="DOE Joint Genome Institute"/>
            <person name="Min B."/>
            <person name="Park H."/>
            <person name="Jang Y."/>
            <person name="Kim J.-J."/>
            <person name="Kim K.H."/>
            <person name="Pangilinan J."/>
            <person name="Lipzen A."/>
            <person name="Riley R."/>
            <person name="Grigoriev I.V."/>
            <person name="Spatafora J.W."/>
            <person name="Choi I.-G."/>
        </authorList>
    </citation>
    <scope>NUCLEOTIDE SEQUENCE [LARGE SCALE GENOMIC DNA]</scope>
    <source>
        <strain evidence="10 11">KUC8140</strain>
    </source>
</reference>
<feature type="coiled-coil region" evidence="8">
    <location>
        <begin position="755"/>
        <end position="782"/>
    </location>
</feature>
<dbReference type="GO" id="GO:0072686">
    <property type="term" value="C:mitotic spindle"/>
    <property type="evidence" value="ECO:0007669"/>
    <property type="project" value="TreeGrafter"/>
</dbReference>
<evidence type="ECO:0000256" key="4">
    <source>
        <dbReference type="ARBA" id="ARBA00022618"/>
    </source>
</evidence>
<dbReference type="PANTHER" id="PTHR23168">
    <property type="entry name" value="MITOTIC SPINDLE ASSEMBLY CHECKPOINT PROTEIN MAD1 MITOTIC ARREST DEFICIENT-LIKE PROTEIN 1"/>
    <property type="match status" value="1"/>
</dbReference>
<evidence type="ECO:0000313" key="10">
    <source>
        <dbReference type="EMBL" id="KLO07802.1"/>
    </source>
</evidence>
<feature type="coiled-coil region" evidence="8">
    <location>
        <begin position="77"/>
        <end position="111"/>
    </location>
</feature>
<dbReference type="OrthoDB" id="331602at2759"/>
<dbReference type="Proteomes" id="UP000053477">
    <property type="component" value="Unassembled WGS sequence"/>
</dbReference>
<evidence type="ECO:0000256" key="6">
    <source>
        <dbReference type="ARBA" id="ARBA00023242"/>
    </source>
</evidence>
<feature type="compositionally biased region" description="Low complexity" evidence="9">
    <location>
        <begin position="233"/>
        <end position="244"/>
    </location>
</feature>
<keyword evidence="7" id="KW-0131">Cell cycle</keyword>
<feature type="compositionally biased region" description="Polar residues" evidence="9">
    <location>
        <begin position="1"/>
        <end position="22"/>
    </location>
</feature>
<evidence type="ECO:0000256" key="8">
    <source>
        <dbReference type="SAM" id="Coils"/>
    </source>
</evidence>
<dbReference type="InterPro" id="IPR008672">
    <property type="entry name" value="Mad1"/>
</dbReference>
<dbReference type="PANTHER" id="PTHR23168:SF0">
    <property type="entry name" value="MITOTIC SPINDLE ASSEMBLY CHECKPOINT PROTEIN MAD1"/>
    <property type="match status" value="1"/>
</dbReference>
<evidence type="ECO:0000256" key="9">
    <source>
        <dbReference type="SAM" id="MobiDB-lite"/>
    </source>
</evidence>
<sequence length="949" mass="104622">MQAGPSTNIRRSTRSGTSTNPPSSSRAALGLAGSTAAGSGTTTLKRKTRSTSVGIDEELTTSKKPALSSTFTAHITASTLQKKLLDAQSQVTALQNDLQTRKADIDRLEADRRLLATQVDEQTKGREKATSELAKLRGSHAAALSSLQSRFRDLEAAHDDLTEAHDIAQHTNDRLQTRISSIEAELSLTERERDDLRAENDRLRNQLHSGVQTDTGVKDEHIIQESGPPSIASWQSESSVSTTGSEEDGVEELEGEFHDEEVDDADTFREEDVYEEDAEGEVEDDEEDMSLTRPMVTIIRSSQAPSSPPRPAQDDYDISSSRPSSSSPAPIRSPAAITRVGPPIGAKKSKRRSNSKSGGPSSLAERLSAPRSSPSQPARSSPPSLTPTRRLSTPLRGTVLSPRNENPSNDHDRAVIRAELTKLMSHLRSLEASNARLTSEAARLRPRAEGAEVLREKVRDLERKVDGVEALRTRVAELEKQLEEANTALTREQESRRNEQLANNQMDVDVNADARPPVLPAATPGTPISVTTQLSALRTAHARLLDEHGQVVATLKARDTELSELQSEIDQSRLDILKLKTETAAAASEKKSVERSCSSKDREIEFLKSLISSYKAEEAYDRSFAPEDVQAREAEMDGRLVQMEAVIDEYKSTVAKLEEELEISRSGSSGLRHGIGTTSAQIQELVSRAKDVQARNEELEKAAQVLRDENEKLAARIDSLEQQLFELGGEMGGGRHIPPGMRVVCLRDNPARLWADTREQVLNRLRSENEALLKRLEEVESRLGNGDVNMVPTSGSNEGQGATLKIVPIQTWESLKQEKSDLEDALKQREKRLQRLKDIFQLKGEEFREAIAAIMGLKLAFYPNGQIRVTSMYDLSASFVFQPEKGSKGKDATEVRMQLIGQGEGGPQELEQLMNYWVQQEMSIPCFLASVTLECYDKIRREREAGGVN</sequence>
<comment type="similarity">
    <text evidence="2">Belongs to the MAD1 family.</text>
</comment>
<evidence type="ECO:0000256" key="2">
    <source>
        <dbReference type="ARBA" id="ARBA00008029"/>
    </source>
</evidence>
<dbReference type="Gene3D" id="3.30.457.60">
    <property type="match status" value="1"/>
</dbReference>
<dbReference type="GO" id="GO:0000776">
    <property type="term" value="C:kinetochore"/>
    <property type="evidence" value="ECO:0007669"/>
    <property type="project" value="TreeGrafter"/>
</dbReference>
<evidence type="ECO:0000313" key="11">
    <source>
        <dbReference type="Proteomes" id="UP000053477"/>
    </source>
</evidence>
<feature type="coiled-coil region" evidence="8">
    <location>
        <begin position="144"/>
        <end position="206"/>
    </location>
</feature>
<keyword evidence="4" id="KW-0132">Cell division</keyword>
<dbReference type="Pfam" id="PF05557">
    <property type="entry name" value="MAD"/>
    <property type="match status" value="1"/>
</dbReference>
<dbReference type="GO" id="GO:0051301">
    <property type="term" value="P:cell division"/>
    <property type="evidence" value="ECO:0007669"/>
    <property type="project" value="UniProtKB-KW"/>
</dbReference>
<evidence type="ECO:0000256" key="1">
    <source>
        <dbReference type="ARBA" id="ARBA00004123"/>
    </source>
</evidence>
<proteinExistence type="inferred from homology"/>
<dbReference type="SUPFAM" id="SSF75704">
    <property type="entry name" value="Mitotic arrest deficient-like 1, Mad1"/>
    <property type="match status" value="1"/>
</dbReference>
<keyword evidence="8" id="KW-0175">Coiled coil</keyword>
<name>A0A0H2R8T8_9AGAM</name>
<dbReference type="Gene3D" id="6.10.250.90">
    <property type="match status" value="1"/>
</dbReference>
<gene>
    <name evidence="10" type="ORF">SCHPADRAFT_944978</name>
</gene>
<feature type="compositionally biased region" description="Acidic residues" evidence="9">
    <location>
        <begin position="245"/>
        <end position="265"/>
    </location>
</feature>
<dbReference type="GO" id="GO:0051315">
    <property type="term" value="P:attachment of mitotic spindle microtubules to kinetochore"/>
    <property type="evidence" value="ECO:0007669"/>
    <property type="project" value="TreeGrafter"/>
</dbReference>
<dbReference type="STRING" id="27342.A0A0H2R8T8"/>
<comment type="subcellular location">
    <subcellularLocation>
        <location evidence="1">Nucleus</location>
    </subcellularLocation>
</comment>
<evidence type="ECO:0000256" key="3">
    <source>
        <dbReference type="ARBA" id="ARBA00022019"/>
    </source>
</evidence>
<keyword evidence="11" id="KW-1185">Reference proteome</keyword>
<accession>A0A0H2R8T8</accession>